<keyword evidence="4 8" id="KW-0808">Transferase</keyword>
<keyword evidence="3" id="KW-0997">Cell inner membrane</keyword>
<proteinExistence type="predicted"/>
<comment type="caution">
    <text evidence="8">The sequence shown here is derived from an EMBL/GenBank/DDBJ whole genome shotgun (WGS) entry which is preliminary data.</text>
</comment>
<dbReference type="CDD" id="cd07984">
    <property type="entry name" value="LPLAT_LABLAT-like"/>
    <property type="match status" value="1"/>
</dbReference>
<dbReference type="GO" id="GO:0005886">
    <property type="term" value="C:plasma membrane"/>
    <property type="evidence" value="ECO:0007669"/>
    <property type="project" value="UniProtKB-SubCell"/>
</dbReference>
<evidence type="ECO:0000256" key="1">
    <source>
        <dbReference type="ARBA" id="ARBA00004533"/>
    </source>
</evidence>
<evidence type="ECO:0000256" key="2">
    <source>
        <dbReference type="ARBA" id="ARBA00022475"/>
    </source>
</evidence>
<evidence type="ECO:0000256" key="3">
    <source>
        <dbReference type="ARBA" id="ARBA00022519"/>
    </source>
</evidence>
<dbReference type="PANTHER" id="PTHR30606:SF10">
    <property type="entry name" value="PHOSPHATIDYLINOSITOL MANNOSIDE ACYLTRANSFERASE"/>
    <property type="match status" value="1"/>
</dbReference>
<name>A0A3D8J800_9HELI</name>
<dbReference type="AlphaFoldDB" id="A0A3D8J800"/>
<gene>
    <name evidence="8" type="ORF">CQA66_00115</name>
</gene>
<dbReference type="EMBL" id="NXLW01000001">
    <property type="protein sequence ID" value="RDU73639.1"/>
    <property type="molecule type" value="Genomic_DNA"/>
</dbReference>
<evidence type="ECO:0000259" key="7">
    <source>
        <dbReference type="Pfam" id="PF00535"/>
    </source>
</evidence>
<dbReference type="Proteomes" id="UP000256424">
    <property type="component" value="Unassembled WGS sequence"/>
</dbReference>
<keyword evidence="9" id="KW-1185">Reference proteome</keyword>
<protein>
    <submittedName>
        <fullName evidence="8">Glycosyltransferase family 2 protein</fullName>
    </submittedName>
</protein>
<keyword evidence="6" id="KW-0012">Acyltransferase</keyword>
<evidence type="ECO:0000256" key="4">
    <source>
        <dbReference type="ARBA" id="ARBA00022679"/>
    </source>
</evidence>
<dbReference type="InterPro" id="IPR029044">
    <property type="entry name" value="Nucleotide-diphossugar_trans"/>
</dbReference>
<evidence type="ECO:0000256" key="6">
    <source>
        <dbReference type="ARBA" id="ARBA00023315"/>
    </source>
</evidence>
<dbReference type="OrthoDB" id="9808633at2"/>
<dbReference type="Gene3D" id="3.90.550.10">
    <property type="entry name" value="Spore Coat Polysaccharide Biosynthesis Protein SpsA, Chain A"/>
    <property type="match status" value="1"/>
</dbReference>
<sequence length="599" mass="69718">MKMLFLIPYYNHPAKIIELVETLCAYNLSILLIDDGSNQDSKQVLQTLQADYIESIDSLYPHNNKANKPCNKKQLQIYTRATNGGKGAALKDGFRIAHYLGFTHAFQIDADMQHDLDRITDFLALSKQYPDNLICAYPIYDKSAPKARLYGRRLTNLWVTINTLSYHIKDAMCGYRIYPLLATLALLPICQSNAMDFDIEILVLSAKANIQMRWVGVQVHYATNQVSHFRGLRDNIYISKMHAKHFFLLPIFIIQKITKKLRDSKEQTSKEVIMMQETATNRAPLQWYQRREKAGRFWLNITLKGTLMLPQPVLRFCINSVSLIFFLFLREERKNITSFYNNLQSYAGIPPVSAYHNFRAFAESICDKIAVWKGKITYNDLDIINLSFINEQLTNKTDSLKKSKGQIILTSHFGNVEIARALSNKKDIANINVIMYKKNAMAFMELINTISQNALKILYIEDFTMETMIQLQNIIDNGEHIGIMGDRISLQTARNKQVQFLGKPCYFPQGAFLLAYILQTKISMLWCEKYNGRFRLELQPLNYQSDTYKHLITKNNREEYIDFLLQQYIKALEQKVIANPKEWFNFFDFWENRNEESKK</sequence>
<evidence type="ECO:0000313" key="8">
    <source>
        <dbReference type="EMBL" id="RDU73639.1"/>
    </source>
</evidence>
<keyword evidence="2" id="KW-1003">Cell membrane</keyword>
<dbReference type="RefSeq" id="WP_104763710.1">
    <property type="nucleotide sequence ID" value="NZ_FZPM01000030.1"/>
</dbReference>
<comment type="subcellular location">
    <subcellularLocation>
        <location evidence="1">Cell inner membrane</location>
    </subcellularLocation>
</comment>
<keyword evidence="5" id="KW-0472">Membrane</keyword>
<evidence type="ECO:0000256" key="5">
    <source>
        <dbReference type="ARBA" id="ARBA00023136"/>
    </source>
</evidence>
<accession>A0A3D8J800</accession>
<dbReference type="SUPFAM" id="SSF53448">
    <property type="entry name" value="Nucleotide-diphospho-sugar transferases"/>
    <property type="match status" value="1"/>
</dbReference>
<dbReference type="PANTHER" id="PTHR30606">
    <property type="entry name" value="LIPID A BIOSYNTHESIS LAUROYL ACYLTRANSFERASE"/>
    <property type="match status" value="1"/>
</dbReference>
<feature type="domain" description="Glycosyltransferase 2-like" evidence="7">
    <location>
        <begin position="6"/>
        <end position="149"/>
    </location>
</feature>
<dbReference type="GO" id="GO:0009247">
    <property type="term" value="P:glycolipid biosynthetic process"/>
    <property type="evidence" value="ECO:0007669"/>
    <property type="project" value="UniProtKB-ARBA"/>
</dbReference>
<evidence type="ECO:0000313" key="9">
    <source>
        <dbReference type="Proteomes" id="UP000256424"/>
    </source>
</evidence>
<dbReference type="CDD" id="cd04179">
    <property type="entry name" value="DPM_DPG-synthase_like"/>
    <property type="match status" value="1"/>
</dbReference>
<reference evidence="8 9" key="1">
    <citation type="submission" date="2018-04" db="EMBL/GenBank/DDBJ databases">
        <title>Novel Campyloabacter and Helicobacter Species and Strains.</title>
        <authorList>
            <person name="Mannion A.J."/>
            <person name="Shen Z."/>
            <person name="Fox J.G."/>
        </authorList>
    </citation>
    <scope>NUCLEOTIDE SEQUENCE [LARGE SCALE GENOMIC DNA]</scope>
    <source>
        <strain evidence="8 9">MIT 97-5075</strain>
    </source>
</reference>
<dbReference type="Pfam" id="PF00535">
    <property type="entry name" value="Glycos_transf_2"/>
    <property type="match status" value="1"/>
</dbReference>
<dbReference type="InterPro" id="IPR004960">
    <property type="entry name" value="LipA_acyltrans"/>
</dbReference>
<dbReference type="InterPro" id="IPR001173">
    <property type="entry name" value="Glyco_trans_2-like"/>
</dbReference>
<organism evidence="8 9">
    <name type="scientific">Helicobacter aurati</name>
    <dbReference type="NCBI Taxonomy" id="137778"/>
    <lineage>
        <taxon>Bacteria</taxon>
        <taxon>Pseudomonadati</taxon>
        <taxon>Campylobacterota</taxon>
        <taxon>Epsilonproteobacteria</taxon>
        <taxon>Campylobacterales</taxon>
        <taxon>Helicobacteraceae</taxon>
        <taxon>Helicobacter</taxon>
    </lineage>
</organism>
<dbReference type="GO" id="GO:0016746">
    <property type="term" value="F:acyltransferase activity"/>
    <property type="evidence" value="ECO:0007669"/>
    <property type="project" value="UniProtKB-KW"/>
</dbReference>